<protein>
    <recommendedName>
        <fullName evidence="4">Integrase</fullName>
    </recommendedName>
</protein>
<evidence type="ECO:0000313" key="3">
    <source>
        <dbReference type="Proteomes" id="UP000654108"/>
    </source>
</evidence>
<dbReference type="InterPro" id="IPR011010">
    <property type="entry name" value="DNA_brk_join_enz"/>
</dbReference>
<evidence type="ECO:0000256" key="1">
    <source>
        <dbReference type="ARBA" id="ARBA00023172"/>
    </source>
</evidence>
<keyword evidence="3" id="KW-1185">Reference proteome</keyword>
<evidence type="ECO:0000313" key="2">
    <source>
        <dbReference type="EMBL" id="MBD8065105.1"/>
    </source>
</evidence>
<comment type="caution">
    <text evidence="2">The sequence shown here is derived from an EMBL/GenBank/DDBJ whole genome shotgun (WGS) entry which is preliminary data.</text>
</comment>
<dbReference type="EMBL" id="JACYFU010000001">
    <property type="protein sequence ID" value="MBD8065105.1"/>
    <property type="molecule type" value="Genomic_DNA"/>
</dbReference>
<name>A0A927FRW0_9HYPH</name>
<dbReference type="GO" id="GO:0006310">
    <property type="term" value="P:DNA recombination"/>
    <property type="evidence" value="ECO:0007669"/>
    <property type="project" value="UniProtKB-KW"/>
</dbReference>
<gene>
    <name evidence="2" type="ORF">IC608_06425</name>
</gene>
<dbReference type="RefSeq" id="WP_191773629.1">
    <property type="nucleotide sequence ID" value="NZ_JACYFU010000001.1"/>
</dbReference>
<accession>A0A927FRW0</accession>
<dbReference type="AlphaFoldDB" id="A0A927FRW0"/>
<evidence type="ECO:0008006" key="4">
    <source>
        <dbReference type="Google" id="ProtNLM"/>
    </source>
</evidence>
<dbReference type="GO" id="GO:0015074">
    <property type="term" value="P:DNA integration"/>
    <property type="evidence" value="ECO:0007669"/>
    <property type="project" value="InterPro"/>
</dbReference>
<organism evidence="2 3">
    <name type="scientific">Devosia oryzisoli</name>
    <dbReference type="NCBI Taxonomy" id="2774138"/>
    <lineage>
        <taxon>Bacteria</taxon>
        <taxon>Pseudomonadati</taxon>
        <taxon>Pseudomonadota</taxon>
        <taxon>Alphaproteobacteria</taxon>
        <taxon>Hyphomicrobiales</taxon>
        <taxon>Devosiaceae</taxon>
        <taxon>Devosia</taxon>
    </lineage>
</organism>
<sequence length="345" mass="38244">MAYDLKRILSEAKDHLAKPKKANTLERYGRIWKSINQSGLRITEYVDYVGCTAPGQFVLTRSAAIHALWKLIIQKFHSAHRKMTAGLKQASTDELTEVVGVRMVIDMLRDKKPPKDAFTRKGRSKRGNIGKLPEDWQQRLADNTITAALPAVLVSLLSGCRPEELAMGVTVSVVDDRHLSIFINGAKTNETNGQPWRKLTYDVGLSPLAGRLWRIASRKGGVLHVKREPRTLHANMATASKKAGLPPICAYVARHFLASQLKHFWSDAKDAIAMVLGHASTATQKRYGSRQQGRKGGMAIVEVEAARTVRTPDRPHPGVSTANSLQTEHFEEDAFGALLELSPFR</sequence>
<dbReference type="Proteomes" id="UP000654108">
    <property type="component" value="Unassembled WGS sequence"/>
</dbReference>
<reference evidence="2" key="1">
    <citation type="submission" date="2020-09" db="EMBL/GenBank/DDBJ databases">
        <title>Genome seq and assembly of Devosia sp.</title>
        <authorList>
            <person name="Chhetri G."/>
        </authorList>
    </citation>
    <scope>NUCLEOTIDE SEQUENCE</scope>
    <source>
        <strain evidence="2">PTR5</strain>
    </source>
</reference>
<dbReference type="InterPro" id="IPR013762">
    <property type="entry name" value="Integrase-like_cat_sf"/>
</dbReference>
<dbReference type="Gene3D" id="1.10.443.10">
    <property type="entry name" value="Intergrase catalytic core"/>
    <property type="match status" value="1"/>
</dbReference>
<proteinExistence type="predicted"/>
<dbReference type="SUPFAM" id="SSF56349">
    <property type="entry name" value="DNA breaking-rejoining enzymes"/>
    <property type="match status" value="1"/>
</dbReference>
<dbReference type="GO" id="GO:0003677">
    <property type="term" value="F:DNA binding"/>
    <property type="evidence" value="ECO:0007669"/>
    <property type="project" value="InterPro"/>
</dbReference>
<keyword evidence="1" id="KW-0233">DNA recombination</keyword>